<dbReference type="InterPro" id="IPR036249">
    <property type="entry name" value="Thioredoxin-like_sf"/>
</dbReference>
<name>A0AAV5AUF4_9FLAO</name>
<organism evidence="2 4">
    <name type="scientific">Capnocytophaga catalasegens</name>
    <dbReference type="NCBI Taxonomy" id="1004260"/>
    <lineage>
        <taxon>Bacteria</taxon>
        <taxon>Pseudomonadati</taxon>
        <taxon>Bacteroidota</taxon>
        <taxon>Flavobacteriia</taxon>
        <taxon>Flavobacteriales</taxon>
        <taxon>Flavobacteriaceae</taxon>
        <taxon>Capnocytophaga</taxon>
    </lineage>
</organism>
<reference evidence="2 5" key="1">
    <citation type="submission" date="2021-11" db="EMBL/GenBank/DDBJ databases">
        <title>Draft genome sequence of Capnocytophaga sp. strain KC07075 isolated from cat oral cavity.</title>
        <authorList>
            <person name="Suzuki M."/>
            <person name="Imaoka K."/>
            <person name="Kimura M."/>
            <person name="Morikawa S."/>
            <person name="Maeda K."/>
        </authorList>
    </citation>
    <scope>NUCLEOTIDE SEQUENCE</scope>
    <source>
        <strain evidence="2">KC07075</strain>
        <strain evidence="3 5">KC07079</strain>
    </source>
</reference>
<feature type="domain" description="Thioredoxin" evidence="1">
    <location>
        <begin position="17"/>
        <end position="161"/>
    </location>
</feature>
<dbReference type="PROSITE" id="PS51352">
    <property type="entry name" value="THIOREDOXIN_2"/>
    <property type="match status" value="1"/>
</dbReference>
<dbReference type="PANTHER" id="PTHR42852:SF17">
    <property type="entry name" value="THIOREDOXIN-LIKE PROTEIN HI_1115"/>
    <property type="match status" value="1"/>
</dbReference>
<dbReference type="Proteomes" id="UP001207736">
    <property type="component" value="Unassembled WGS sequence"/>
</dbReference>
<dbReference type="RefSeq" id="WP_264845899.1">
    <property type="nucleotide sequence ID" value="NZ_BPMA01000016.1"/>
</dbReference>
<dbReference type="EMBL" id="BQKB01000013">
    <property type="protein sequence ID" value="GJM52461.1"/>
    <property type="molecule type" value="Genomic_DNA"/>
</dbReference>
<dbReference type="GO" id="GO:0016209">
    <property type="term" value="F:antioxidant activity"/>
    <property type="evidence" value="ECO:0007669"/>
    <property type="project" value="InterPro"/>
</dbReference>
<dbReference type="GO" id="GO:0016491">
    <property type="term" value="F:oxidoreductase activity"/>
    <property type="evidence" value="ECO:0007669"/>
    <property type="project" value="InterPro"/>
</dbReference>
<dbReference type="Gene3D" id="3.40.30.10">
    <property type="entry name" value="Glutaredoxin"/>
    <property type="match status" value="1"/>
</dbReference>
<evidence type="ECO:0000313" key="4">
    <source>
        <dbReference type="Proteomes" id="UP001207736"/>
    </source>
</evidence>
<gene>
    <name evidence="2" type="ORF">RCZ15_02850</name>
    <name evidence="3" type="ORF">RCZ16_07780</name>
</gene>
<dbReference type="CDD" id="cd02966">
    <property type="entry name" value="TlpA_like_family"/>
    <property type="match status" value="1"/>
</dbReference>
<proteinExistence type="predicted"/>
<evidence type="ECO:0000313" key="3">
    <source>
        <dbReference type="EMBL" id="GJM52461.1"/>
    </source>
</evidence>
<dbReference type="SUPFAM" id="SSF52833">
    <property type="entry name" value="Thioredoxin-like"/>
    <property type="match status" value="1"/>
</dbReference>
<comment type="caution">
    <text evidence="2">The sequence shown here is derived from an EMBL/GenBank/DDBJ whole genome shotgun (WGS) entry which is preliminary data.</text>
</comment>
<evidence type="ECO:0000313" key="5">
    <source>
        <dbReference type="Proteomes" id="UP001208692"/>
    </source>
</evidence>
<dbReference type="EMBL" id="BQKA01000006">
    <property type="protein sequence ID" value="GJM49310.1"/>
    <property type="molecule type" value="Genomic_DNA"/>
</dbReference>
<keyword evidence="5" id="KW-1185">Reference proteome</keyword>
<dbReference type="InterPro" id="IPR050553">
    <property type="entry name" value="Thioredoxin_ResA/DsbE_sf"/>
</dbReference>
<evidence type="ECO:0000313" key="2">
    <source>
        <dbReference type="EMBL" id="GJM49310.1"/>
    </source>
</evidence>
<evidence type="ECO:0000259" key="1">
    <source>
        <dbReference type="PROSITE" id="PS51352"/>
    </source>
</evidence>
<dbReference type="AlphaFoldDB" id="A0AAV5AUF4"/>
<dbReference type="InterPro" id="IPR000866">
    <property type="entry name" value="AhpC/TSA"/>
</dbReference>
<dbReference type="PANTHER" id="PTHR42852">
    <property type="entry name" value="THIOL:DISULFIDE INTERCHANGE PROTEIN DSBE"/>
    <property type="match status" value="1"/>
</dbReference>
<accession>A0AAV5AUF4</accession>
<sequence length="161" mass="18661">MKHLIITFLLTLIGLCGFSQNYLSNIELKNLENKSVNIATYNTVNHPIIISFWATWCAPCIKELKTFHKHYKQWQSKYNVELLAIATDDAKTKNRVKSLVKGAQWQYTIFFDDNQELKRSLNIANIPYTLILYKGKAVFVHSGYTPGVETEIEKKLQLLTY</sequence>
<dbReference type="Pfam" id="PF00578">
    <property type="entry name" value="AhpC-TSA"/>
    <property type="match status" value="1"/>
</dbReference>
<protein>
    <recommendedName>
        <fullName evidence="1">Thioredoxin domain-containing protein</fullName>
    </recommendedName>
</protein>
<dbReference type="InterPro" id="IPR013766">
    <property type="entry name" value="Thioredoxin_domain"/>
</dbReference>
<dbReference type="Proteomes" id="UP001208692">
    <property type="component" value="Unassembled WGS sequence"/>
</dbReference>